<evidence type="ECO:0000313" key="2">
    <source>
        <dbReference type="Proteomes" id="UP000193335"/>
    </source>
</evidence>
<name>A0A1Y2K1C4_BRAJP</name>
<organism evidence="1 2">
    <name type="scientific">Bradyrhizobium japonicum</name>
    <dbReference type="NCBI Taxonomy" id="375"/>
    <lineage>
        <taxon>Bacteria</taxon>
        <taxon>Pseudomonadati</taxon>
        <taxon>Pseudomonadota</taxon>
        <taxon>Alphaproteobacteria</taxon>
        <taxon>Hyphomicrobiales</taxon>
        <taxon>Nitrobacteraceae</taxon>
        <taxon>Bradyrhizobium</taxon>
    </lineage>
</organism>
<gene>
    <name evidence="1" type="ORF">BSZ19_00110</name>
</gene>
<dbReference type="Proteomes" id="UP000193335">
    <property type="component" value="Unassembled WGS sequence"/>
</dbReference>
<accession>A0A1Y2K1C4</accession>
<proteinExistence type="predicted"/>
<comment type="caution">
    <text evidence="1">The sequence shown here is derived from an EMBL/GenBank/DDBJ whole genome shotgun (WGS) entry which is preliminary data.</text>
</comment>
<dbReference type="RefSeq" id="WP_084795344.1">
    <property type="nucleotide sequence ID" value="NZ_NAFL01000032.1"/>
</dbReference>
<dbReference type="EMBL" id="NAFL01000032">
    <property type="protein sequence ID" value="OSJ37247.1"/>
    <property type="molecule type" value="Genomic_DNA"/>
</dbReference>
<reference evidence="1 2" key="1">
    <citation type="submission" date="2017-03" db="EMBL/GenBank/DDBJ databases">
        <title>Whole genome sequences of fourteen strains of Bradyrhizobium canariense and one strain of Bradyrhizobium japonicum isolated from Lupinus (Papilionoideae: Genisteae) species in Algeria.</title>
        <authorList>
            <person name="Crovadore J."/>
            <person name="Chekireb D."/>
            <person name="Brachmann A."/>
            <person name="Chablais R."/>
            <person name="Cochard B."/>
            <person name="Lefort F."/>
        </authorList>
    </citation>
    <scope>NUCLEOTIDE SEQUENCE [LARGE SCALE GENOMIC DNA]</scope>
    <source>
        <strain evidence="1 2">UBMA197</strain>
    </source>
</reference>
<evidence type="ECO:0000313" key="1">
    <source>
        <dbReference type="EMBL" id="OSJ37247.1"/>
    </source>
</evidence>
<dbReference type="AlphaFoldDB" id="A0A1Y2K1C4"/>
<protein>
    <submittedName>
        <fullName evidence="1">Uncharacterized protein</fullName>
    </submittedName>
</protein>
<sequence length="93" mass="10711">MTPTWYVTFEVRKRGTLPKQRSPRETRTFATEAEAKAFVRAKLDEGLVVFAGTINPHVPKQLIPSSRIQAWLVDEQWNAERDTGPDRTPITRF</sequence>